<keyword evidence="3" id="KW-1185">Reference proteome</keyword>
<evidence type="ECO:0008006" key="4">
    <source>
        <dbReference type="Google" id="ProtNLM"/>
    </source>
</evidence>
<dbReference type="Proteomes" id="UP001596545">
    <property type="component" value="Unassembled WGS sequence"/>
</dbReference>
<sequence length="192" mass="18960">MELSRRGMLAGVGAACAVGAVGFAGATAVSDGGAASDAGAGGGGPIDGDPVGGGSAGAGESGGSAGAVDADPDAPFEARLLRDGEVDRRLFGAADLDEVEGVFDGDGEYLVYVALDGDGVDAFQERLAASGAVGEPERFVASMTLDGTEVRRVELDEPTVSALTDDGWGGVLTLPFGEERVAESVYESLAAT</sequence>
<evidence type="ECO:0000313" key="2">
    <source>
        <dbReference type="EMBL" id="MFC7323176.1"/>
    </source>
</evidence>
<gene>
    <name evidence="2" type="ORF">ACFQMF_01135</name>
</gene>
<dbReference type="PROSITE" id="PS51318">
    <property type="entry name" value="TAT"/>
    <property type="match status" value="1"/>
</dbReference>
<accession>A0ABD6AH60</accession>
<name>A0ABD6AH60_9EURY</name>
<dbReference type="AlphaFoldDB" id="A0ABD6AH60"/>
<feature type="region of interest" description="Disordered" evidence="1">
    <location>
        <begin position="34"/>
        <end position="72"/>
    </location>
</feature>
<evidence type="ECO:0000256" key="1">
    <source>
        <dbReference type="SAM" id="MobiDB-lite"/>
    </source>
</evidence>
<proteinExistence type="predicted"/>
<evidence type="ECO:0000313" key="3">
    <source>
        <dbReference type="Proteomes" id="UP001596545"/>
    </source>
</evidence>
<dbReference type="InterPro" id="IPR006311">
    <property type="entry name" value="TAT_signal"/>
</dbReference>
<reference evidence="2 3" key="1">
    <citation type="journal article" date="2019" name="Int. J. Syst. Evol. Microbiol.">
        <title>The Global Catalogue of Microorganisms (GCM) 10K type strain sequencing project: providing services to taxonomists for standard genome sequencing and annotation.</title>
        <authorList>
            <consortium name="The Broad Institute Genomics Platform"/>
            <consortium name="The Broad Institute Genome Sequencing Center for Infectious Disease"/>
            <person name="Wu L."/>
            <person name="Ma J."/>
        </authorList>
    </citation>
    <scope>NUCLEOTIDE SEQUENCE [LARGE SCALE GENOMIC DNA]</scope>
    <source>
        <strain evidence="2 3">CGMCC 1.12554</strain>
    </source>
</reference>
<protein>
    <recommendedName>
        <fullName evidence="4">Tat (Twin-arginine translocation) pathway signal sequence</fullName>
    </recommendedName>
</protein>
<comment type="caution">
    <text evidence="2">The sequence shown here is derived from an EMBL/GenBank/DDBJ whole genome shotgun (WGS) entry which is preliminary data.</text>
</comment>
<feature type="compositionally biased region" description="Gly residues" evidence="1">
    <location>
        <begin position="39"/>
        <end position="65"/>
    </location>
</feature>
<organism evidence="2 3">
    <name type="scientific">Halorubrum rutilum</name>
    <dbReference type="NCBI Taxonomy" id="1364933"/>
    <lineage>
        <taxon>Archaea</taxon>
        <taxon>Methanobacteriati</taxon>
        <taxon>Methanobacteriota</taxon>
        <taxon>Stenosarchaea group</taxon>
        <taxon>Halobacteria</taxon>
        <taxon>Halobacteriales</taxon>
        <taxon>Haloferacaceae</taxon>
        <taxon>Halorubrum</taxon>
    </lineage>
</organism>
<dbReference type="RefSeq" id="WP_256407281.1">
    <property type="nucleotide sequence ID" value="NZ_JANHDN010000001.1"/>
</dbReference>
<dbReference type="EMBL" id="JBHTBL010000001">
    <property type="protein sequence ID" value="MFC7323176.1"/>
    <property type="molecule type" value="Genomic_DNA"/>
</dbReference>